<gene>
    <name evidence="1" type="ORF">L9S41_17535</name>
</gene>
<accession>A0ABY5ZKU6</accession>
<evidence type="ECO:0008006" key="3">
    <source>
        <dbReference type="Google" id="ProtNLM"/>
    </source>
</evidence>
<proteinExistence type="predicted"/>
<keyword evidence="2" id="KW-1185">Reference proteome</keyword>
<reference evidence="1" key="1">
    <citation type="journal article" date="2022" name="Environ. Microbiol.">
        <title>Geoalkalibacter halelectricus SAP #1 sp. nov. possessing extracellular electron transfer and mineral#reducing capabilities from a haloalkaline environment.</title>
        <authorList>
            <person name="Yadav S."/>
            <person name="Singh R."/>
            <person name="Sundharam S.S."/>
            <person name="Chaudhary S."/>
            <person name="Krishnamurthi S."/>
            <person name="Patil S.A."/>
        </authorList>
    </citation>
    <scope>NUCLEOTIDE SEQUENCE</scope>
    <source>
        <strain evidence="1">SAP-1</strain>
    </source>
</reference>
<protein>
    <recommendedName>
        <fullName evidence="3">Ribbon-helix-helix protein, copG family</fullName>
    </recommendedName>
</protein>
<organism evidence="1 2">
    <name type="scientific">Geoalkalibacter halelectricus</name>
    <dbReference type="NCBI Taxonomy" id="2847045"/>
    <lineage>
        <taxon>Bacteria</taxon>
        <taxon>Pseudomonadati</taxon>
        <taxon>Thermodesulfobacteriota</taxon>
        <taxon>Desulfuromonadia</taxon>
        <taxon>Desulfuromonadales</taxon>
        <taxon>Geoalkalibacteraceae</taxon>
        <taxon>Geoalkalibacter</taxon>
    </lineage>
</organism>
<sequence length="92" mass="10011">MTRQLNLRVNDEFAERLERLSRKTGRSMAAVLETIGSPAFEAAEADIQFEAAALAAWEDYELTGTHVSAAAIETLFGEALDQAKAVAEKLRG</sequence>
<dbReference type="EMBL" id="CP092109">
    <property type="protein sequence ID" value="UWZ79464.1"/>
    <property type="molecule type" value="Genomic_DNA"/>
</dbReference>
<name>A0ABY5ZKU6_9BACT</name>
<evidence type="ECO:0000313" key="2">
    <source>
        <dbReference type="Proteomes" id="UP001060414"/>
    </source>
</evidence>
<dbReference type="RefSeq" id="WP_260747816.1">
    <property type="nucleotide sequence ID" value="NZ_CP092109.1"/>
</dbReference>
<evidence type="ECO:0000313" key="1">
    <source>
        <dbReference type="EMBL" id="UWZ79464.1"/>
    </source>
</evidence>
<dbReference type="Proteomes" id="UP001060414">
    <property type="component" value="Chromosome"/>
</dbReference>